<feature type="transmembrane region" description="Helical" evidence="2">
    <location>
        <begin position="95"/>
        <end position="112"/>
    </location>
</feature>
<sequence length="284" mass="31168">GKDYLIAMTAAGFPWIFVAFWFVYAVPVPLPWGDALLAARFAAPTSAGILFSMLEAAGMKKTWLFQKARVLAIFDDLDTVLLMIPLKIVLVGFKWELSIELLVVCGLLVFAWRKLHDLTIPCTWYWTIFYALLVSGICEVVAFASSHDGVPMEAVHLEVLMPAFVIGCVARNPHHDHHEDHMNHLEDLQKFQEEEAEAAATRLSSSVGAQVASRVASSSPPPSPKGKPSSPKRKPRSTFEKTLQEKAAPSPGALGRRKSRSDESGLDEIAARTLAAKYAARALT</sequence>
<evidence type="ECO:0000313" key="3">
    <source>
        <dbReference type="EMBL" id="GMI35195.1"/>
    </source>
</evidence>
<feature type="transmembrane region" description="Helical" evidence="2">
    <location>
        <begin position="37"/>
        <end position="58"/>
    </location>
</feature>
<feature type="transmembrane region" description="Helical" evidence="2">
    <location>
        <begin position="5"/>
        <end position="25"/>
    </location>
</feature>
<evidence type="ECO:0000256" key="2">
    <source>
        <dbReference type="SAM" id="Phobius"/>
    </source>
</evidence>
<dbReference type="Gene3D" id="1.20.1530.20">
    <property type="match status" value="1"/>
</dbReference>
<name>A0ABQ6MWS0_9STRA</name>
<keyword evidence="2" id="KW-1133">Transmembrane helix</keyword>
<feature type="region of interest" description="Disordered" evidence="1">
    <location>
        <begin position="202"/>
        <end position="267"/>
    </location>
</feature>
<dbReference type="EMBL" id="BRYB01001863">
    <property type="protein sequence ID" value="GMI35195.1"/>
    <property type="molecule type" value="Genomic_DNA"/>
</dbReference>
<feature type="non-terminal residue" evidence="3">
    <location>
        <position position="1"/>
    </location>
</feature>
<protein>
    <recommendedName>
        <fullName evidence="5">Na+/H+ antiporter</fullName>
    </recommendedName>
</protein>
<proteinExistence type="predicted"/>
<reference evidence="3 4" key="1">
    <citation type="journal article" date="2023" name="Commun. Biol.">
        <title>Genome analysis of Parmales, the sister group of diatoms, reveals the evolutionary specialization of diatoms from phago-mixotrophs to photoautotrophs.</title>
        <authorList>
            <person name="Ban H."/>
            <person name="Sato S."/>
            <person name="Yoshikawa S."/>
            <person name="Yamada K."/>
            <person name="Nakamura Y."/>
            <person name="Ichinomiya M."/>
            <person name="Sato N."/>
            <person name="Blanc-Mathieu R."/>
            <person name="Endo H."/>
            <person name="Kuwata A."/>
            <person name="Ogata H."/>
        </authorList>
    </citation>
    <scope>NUCLEOTIDE SEQUENCE [LARGE SCALE GENOMIC DNA]</scope>
</reference>
<keyword evidence="4" id="KW-1185">Reference proteome</keyword>
<dbReference type="Proteomes" id="UP001165060">
    <property type="component" value="Unassembled WGS sequence"/>
</dbReference>
<evidence type="ECO:0000256" key="1">
    <source>
        <dbReference type="SAM" id="MobiDB-lite"/>
    </source>
</evidence>
<gene>
    <name evidence="3" type="ORF">TeGR_g13236</name>
</gene>
<evidence type="ECO:0008006" key="5">
    <source>
        <dbReference type="Google" id="ProtNLM"/>
    </source>
</evidence>
<feature type="compositionally biased region" description="Low complexity" evidence="1">
    <location>
        <begin position="202"/>
        <end position="218"/>
    </location>
</feature>
<comment type="caution">
    <text evidence="3">The sequence shown here is derived from an EMBL/GenBank/DDBJ whole genome shotgun (WGS) entry which is preliminary data.</text>
</comment>
<organism evidence="3 4">
    <name type="scientific">Tetraparma gracilis</name>
    <dbReference type="NCBI Taxonomy" id="2962635"/>
    <lineage>
        <taxon>Eukaryota</taxon>
        <taxon>Sar</taxon>
        <taxon>Stramenopiles</taxon>
        <taxon>Ochrophyta</taxon>
        <taxon>Bolidophyceae</taxon>
        <taxon>Parmales</taxon>
        <taxon>Triparmaceae</taxon>
        <taxon>Tetraparma</taxon>
    </lineage>
</organism>
<keyword evidence="2" id="KW-0812">Transmembrane</keyword>
<dbReference type="InterPro" id="IPR038770">
    <property type="entry name" value="Na+/solute_symporter_sf"/>
</dbReference>
<accession>A0ABQ6MWS0</accession>
<evidence type="ECO:0000313" key="4">
    <source>
        <dbReference type="Proteomes" id="UP001165060"/>
    </source>
</evidence>
<feature type="transmembrane region" description="Helical" evidence="2">
    <location>
        <begin position="124"/>
        <end position="144"/>
    </location>
</feature>
<keyword evidence="2" id="KW-0472">Membrane</keyword>